<accession>T1J2L9</accession>
<feature type="transmembrane region" description="Helical" evidence="6">
    <location>
        <begin position="151"/>
        <end position="171"/>
    </location>
</feature>
<organism evidence="8 9">
    <name type="scientific">Strigamia maritima</name>
    <name type="common">European centipede</name>
    <name type="synonym">Geophilus maritimus</name>
    <dbReference type="NCBI Taxonomy" id="126957"/>
    <lineage>
        <taxon>Eukaryota</taxon>
        <taxon>Metazoa</taxon>
        <taxon>Ecdysozoa</taxon>
        <taxon>Arthropoda</taxon>
        <taxon>Myriapoda</taxon>
        <taxon>Chilopoda</taxon>
        <taxon>Pleurostigmophora</taxon>
        <taxon>Geophilomorpha</taxon>
        <taxon>Linotaeniidae</taxon>
        <taxon>Strigamia</taxon>
    </lineage>
</organism>
<keyword evidence="4 5" id="KW-0472">Membrane</keyword>
<dbReference type="InterPro" id="IPR050846">
    <property type="entry name" value="TLCD"/>
</dbReference>
<keyword evidence="3 6" id="KW-1133">Transmembrane helix</keyword>
<comment type="subcellular location">
    <subcellularLocation>
        <location evidence="1">Membrane</location>
        <topology evidence="1">Multi-pass membrane protein</topology>
    </subcellularLocation>
</comment>
<dbReference type="PANTHER" id="PTHR13439">
    <property type="entry name" value="CT120 PROTEIN"/>
    <property type="match status" value="1"/>
</dbReference>
<sequence>MLVIGVLLALMGFIFYGGLFVWFRRFYSKSLTPPYSAHDLLDICNKSVSASHAVLSSLAGIAITTNIGDDIKFETVWVTNTFAWFGFPYFMYDLWCMFHVYRHHGMNEGLSLSKQLNTFVAANPVMIIHHIVLFFVAFPLTVHYRKNMGDYFVGCFYLAELSTPFVSIRAIMSKRGMKNSLLYVINGVVMMVSFFVCRVCVFPYLYYTYSIYAKIPISKVR</sequence>
<dbReference type="PROSITE" id="PS50922">
    <property type="entry name" value="TLC"/>
    <property type="match status" value="1"/>
</dbReference>
<evidence type="ECO:0000256" key="4">
    <source>
        <dbReference type="ARBA" id="ARBA00023136"/>
    </source>
</evidence>
<protein>
    <recommendedName>
        <fullName evidence="7">TLC domain-containing protein</fullName>
    </recommendedName>
</protein>
<dbReference type="Proteomes" id="UP000014500">
    <property type="component" value="Unassembled WGS sequence"/>
</dbReference>
<dbReference type="OMA" id="IIASSCR"/>
<evidence type="ECO:0000313" key="8">
    <source>
        <dbReference type="EnsemblMetazoa" id="SMAR007816-PA"/>
    </source>
</evidence>
<evidence type="ECO:0000259" key="7">
    <source>
        <dbReference type="PROSITE" id="PS50922"/>
    </source>
</evidence>
<evidence type="ECO:0000256" key="2">
    <source>
        <dbReference type="ARBA" id="ARBA00022692"/>
    </source>
</evidence>
<reference evidence="8" key="2">
    <citation type="submission" date="2015-02" db="UniProtKB">
        <authorList>
            <consortium name="EnsemblMetazoa"/>
        </authorList>
    </citation>
    <scope>IDENTIFICATION</scope>
</reference>
<dbReference type="HOGENOM" id="CLU_049796_0_0_1"/>
<keyword evidence="9" id="KW-1185">Reference proteome</keyword>
<feature type="transmembrane region" description="Helical" evidence="6">
    <location>
        <begin position="183"/>
        <end position="206"/>
    </location>
</feature>
<dbReference type="Pfam" id="PF03798">
    <property type="entry name" value="TRAM_LAG1_CLN8"/>
    <property type="match status" value="1"/>
</dbReference>
<feature type="transmembrane region" description="Helical" evidence="6">
    <location>
        <begin position="116"/>
        <end position="139"/>
    </location>
</feature>
<evidence type="ECO:0000256" key="3">
    <source>
        <dbReference type="ARBA" id="ARBA00022989"/>
    </source>
</evidence>
<dbReference type="InterPro" id="IPR006634">
    <property type="entry name" value="TLC-dom"/>
</dbReference>
<dbReference type="GO" id="GO:0005783">
    <property type="term" value="C:endoplasmic reticulum"/>
    <property type="evidence" value="ECO:0007669"/>
    <property type="project" value="TreeGrafter"/>
</dbReference>
<dbReference type="SMART" id="SM00724">
    <property type="entry name" value="TLC"/>
    <property type="match status" value="1"/>
</dbReference>
<dbReference type="STRING" id="126957.T1J2L9"/>
<feature type="transmembrane region" description="Helical" evidence="6">
    <location>
        <begin position="6"/>
        <end position="23"/>
    </location>
</feature>
<evidence type="ECO:0000256" key="5">
    <source>
        <dbReference type="PROSITE-ProRule" id="PRU00205"/>
    </source>
</evidence>
<keyword evidence="2 5" id="KW-0812">Transmembrane</keyword>
<dbReference type="GO" id="GO:0055088">
    <property type="term" value="P:lipid homeostasis"/>
    <property type="evidence" value="ECO:0007669"/>
    <property type="project" value="TreeGrafter"/>
</dbReference>
<evidence type="ECO:0000256" key="6">
    <source>
        <dbReference type="SAM" id="Phobius"/>
    </source>
</evidence>
<evidence type="ECO:0000313" key="9">
    <source>
        <dbReference type="Proteomes" id="UP000014500"/>
    </source>
</evidence>
<evidence type="ECO:0000256" key="1">
    <source>
        <dbReference type="ARBA" id="ARBA00004141"/>
    </source>
</evidence>
<dbReference type="eggNOG" id="KOG4561">
    <property type="taxonomic scope" value="Eukaryota"/>
</dbReference>
<dbReference type="EMBL" id="JH431806">
    <property type="status" value="NOT_ANNOTATED_CDS"/>
    <property type="molecule type" value="Genomic_DNA"/>
</dbReference>
<dbReference type="AlphaFoldDB" id="T1J2L9"/>
<dbReference type="PANTHER" id="PTHR13439:SF66">
    <property type="entry name" value="BCDNA.GH12326"/>
    <property type="match status" value="1"/>
</dbReference>
<proteinExistence type="predicted"/>
<name>T1J2L9_STRMM</name>
<feature type="domain" description="TLC" evidence="7">
    <location>
        <begin position="38"/>
        <end position="221"/>
    </location>
</feature>
<feature type="transmembrane region" description="Helical" evidence="6">
    <location>
        <begin position="75"/>
        <end position="95"/>
    </location>
</feature>
<reference evidence="9" key="1">
    <citation type="submission" date="2011-05" db="EMBL/GenBank/DDBJ databases">
        <authorList>
            <person name="Richards S.R."/>
            <person name="Qu J."/>
            <person name="Jiang H."/>
            <person name="Jhangiani S.N."/>
            <person name="Agravi P."/>
            <person name="Goodspeed R."/>
            <person name="Gross S."/>
            <person name="Mandapat C."/>
            <person name="Jackson L."/>
            <person name="Mathew T."/>
            <person name="Pu L."/>
            <person name="Thornton R."/>
            <person name="Saada N."/>
            <person name="Wilczek-Boney K.B."/>
            <person name="Lee S."/>
            <person name="Kovar C."/>
            <person name="Wu Y."/>
            <person name="Scherer S.E."/>
            <person name="Worley K.C."/>
            <person name="Muzny D.M."/>
            <person name="Gibbs R."/>
        </authorList>
    </citation>
    <scope>NUCLEOTIDE SEQUENCE</scope>
    <source>
        <strain evidence="9">Brora</strain>
    </source>
</reference>
<dbReference type="GO" id="GO:0016020">
    <property type="term" value="C:membrane"/>
    <property type="evidence" value="ECO:0007669"/>
    <property type="project" value="UniProtKB-SubCell"/>
</dbReference>
<dbReference type="EnsemblMetazoa" id="SMAR007816-RA">
    <property type="protein sequence ID" value="SMAR007816-PA"/>
    <property type="gene ID" value="SMAR007816"/>
</dbReference>
<dbReference type="PhylomeDB" id="T1J2L9"/>